<proteinExistence type="predicted"/>
<evidence type="ECO:0000313" key="2">
    <source>
        <dbReference type="EMBL" id="KAK5604264.1"/>
    </source>
</evidence>
<dbReference type="PROSITE" id="PS51257">
    <property type="entry name" value="PROKAR_LIPOPROTEIN"/>
    <property type="match status" value="1"/>
</dbReference>
<dbReference type="Proteomes" id="UP001311232">
    <property type="component" value="Unassembled WGS sequence"/>
</dbReference>
<reference evidence="2 3" key="1">
    <citation type="submission" date="2021-06" db="EMBL/GenBank/DDBJ databases">
        <authorList>
            <person name="Palmer J.M."/>
        </authorList>
    </citation>
    <scope>NUCLEOTIDE SEQUENCE [LARGE SCALE GENOMIC DNA]</scope>
    <source>
        <strain evidence="2 3">MEX-2019</strain>
        <tissue evidence="2">Muscle</tissue>
    </source>
</reference>
<gene>
    <name evidence="2" type="ORF">CRENBAI_020344</name>
</gene>
<name>A0AAV9R636_9TELE</name>
<keyword evidence="3" id="KW-1185">Reference proteome</keyword>
<protein>
    <submittedName>
        <fullName evidence="2">Uncharacterized protein</fullName>
    </submittedName>
</protein>
<comment type="caution">
    <text evidence="2">The sequence shown here is derived from an EMBL/GenBank/DDBJ whole genome shotgun (WGS) entry which is preliminary data.</text>
</comment>
<sequence length="156" mass="15957">MRTQQGLEGPLPGDSCGSIGSGSSCLSPGSESDGGSPVSAGMDSVVDGGLGVGGCMGGGGGSLGGTLRGVLSRYWSLESLHSTTGWADCRKSQKVSSFSGKHSAELWLQIFPLGVVSEAPHCNKVLPLLTSEKVVCDHSWQTELMNPVPPVSPTLR</sequence>
<evidence type="ECO:0000256" key="1">
    <source>
        <dbReference type="SAM" id="MobiDB-lite"/>
    </source>
</evidence>
<dbReference type="EMBL" id="JAHHUM010002358">
    <property type="protein sequence ID" value="KAK5604264.1"/>
    <property type="molecule type" value="Genomic_DNA"/>
</dbReference>
<dbReference type="AlphaFoldDB" id="A0AAV9R636"/>
<accession>A0AAV9R636</accession>
<feature type="region of interest" description="Disordered" evidence="1">
    <location>
        <begin position="1"/>
        <end position="43"/>
    </location>
</feature>
<evidence type="ECO:0000313" key="3">
    <source>
        <dbReference type="Proteomes" id="UP001311232"/>
    </source>
</evidence>
<feature type="compositionally biased region" description="Low complexity" evidence="1">
    <location>
        <begin position="12"/>
        <end position="34"/>
    </location>
</feature>
<organism evidence="2 3">
    <name type="scientific">Crenichthys baileyi</name>
    <name type="common">White River springfish</name>
    <dbReference type="NCBI Taxonomy" id="28760"/>
    <lineage>
        <taxon>Eukaryota</taxon>
        <taxon>Metazoa</taxon>
        <taxon>Chordata</taxon>
        <taxon>Craniata</taxon>
        <taxon>Vertebrata</taxon>
        <taxon>Euteleostomi</taxon>
        <taxon>Actinopterygii</taxon>
        <taxon>Neopterygii</taxon>
        <taxon>Teleostei</taxon>
        <taxon>Neoteleostei</taxon>
        <taxon>Acanthomorphata</taxon>
        <taxon>Ovalentaria</taxon>
        <taxon>Atherinomorphae</taxon>
        <taxon>Cyprinodontiformes</taxon>
        <taxon>Goodeidae</taxon>
        <taxon>Crenichthys</taxon>
    </lineage>
</organism>